<dbReference type="AlphaFoldDB" id="A0A0E0J7C8"/>
<reference evidence="1" key="1">
    <citation type="submission" date="2015-04" db="UniProtKB">
        <authorList>
            <consortium name="EnsemblPlants"/>
        </authorList>
    </citation>
    <scope>IDENTIFICATION</scope>
    <source>
        <strain evidence="1">SL10</strain>
    </source>
</reference>
<dbReference type="Proteomes" id="UP000006591">
    <property type="component" value="Chromosome 12"/>
</dbReference>
<reference evidence="1" key="2">
    <citation type="submission" date="2018-04" db="EMBL/GenBank/DDBJ databases">
        <title>OnivRS2 (Oryza nivara Reference Sequence Version 2).</title>
        <authorList>
            <person name="Zhang J."/>
            <person name="Kudrna D."/>
            <person name="Lee S."/>
            <person name="Talag J."/>
            <person name="Rajasekar S."/>
            <person name="Welchert J."/>
            <person name="Hsing Y.-I."/>
            <person name="Wing R.A."/>
        </authorList>
    </citation>
    <scope>NUCLEOTIDE SEQUENCE [LARGE SCALE GENOMIC DNA]</scope>
    <source>
        <strain evidence="1">SL10</strain>
    </source>
</reference>
<dbReference type="EnsemblPlants" id="ONIVA12G04060.1">
    <property type="protein sequence ID" value="ONIVA12G04060.1"/>
    <property type="gene ID" value="ONIVA12G04060"/>
</dbReference>
<dbReference type="Gramene" id="ONIVA12G04060.1">
    <property type="protein sequence ID" value="ONIVA12G04060.1"/>
    <property type="gene ID" value="ONIVA12G04060"/>
</dbReference>
<evidence type="ECO:0000313" key="1">
    <source>
        <dbReference type="EnsemblPlants" id="ONIVA12G04060.1"/>
    </source>
</evidence>
<proteinExistence type="predicted"/>
<accession>A0A0E0J7C8</accession>
<organism evidence="1">
    <name type="scientific">Oryza nivara</name>
    <name type="common">Indian wild rice</name>
    <name type="synonym">Oryza sativa f. spontanea</name>
    <dbReference type="NCBI Taxonomy" id="4536"/>
    <lineage>
        <taxon>Eukaryota</taxon>
        <taxon>Viridiplantae</taxon>
        <taxon>Streptophyta</taxon>
        <taxon>Embryophyta</taxon>
        <taxon>Tracheophyta</taxon>
        <taxon>Spermatophyta</taxon>
        <taxon>Magnoliopsida</taxon>
        <taxon>Liliopsida</taxon>
        <taxon>Poales</taxon>
        <taxon>Poaceae</taxon>
        <taxon>BOP clade</taxon>
        <taxon>Oryzoideae</taxon>
        <taxon>Oryzeae</taxon>
        <taxon>Oryzinae</taxon>
        <taxon>Oryza</taxon>
    </lineage>
</organism>
<keyword evidence="2" id="KW-1185">Reference proteome</keyword>
<name>A0A0E0J7C8_ORYNI</name>
<evidence type="ECO:0000313" key="2">
    <source>
        <dbReference type="Proteomes" id="UP000006591"/>
    </source>
</evidence>
<sequence>MYYCYGQRIEEYRGNKEEEESIRALEGSNMWFRKGRKCLNLEASPAHYALRFSPRAVRCLYLLGLSLWLSPQVEL</sequence>
<dbReference type="HOGENOM" id="CLU_2675286_0_0_1"/>
<protein>
    <submittedName>
        <fullName evidence="1">Uncharacterized protein</fullName>
    </submittedName>
</protein>